<dbReference type="EMBL" id="CVMT01000001">
    <property type="protein sequence ID" value="CRG83922.1"/>
    <property type="molecule type" value="Genomic_DNA"/>
</dbReference>
<dbReference type="AlphaFoldDB" id="A0A0U1LM94"/>
<dbReference type="OrthoDB" id="191139at2759"/>
<evidence type="ECO:0000256" key="1">
    <source>
        <dbReference type="ARBA" id="ARBA00006484"/>
    </source>
</evidence>
<comment type="similarity">
    <text evidence="1">Belongs to the short-chain dehydrogenases/reductases (SDR) family.</text>
</comment>
<evidence type="ECO:0000256" key="3">
    <source>
        <dbReference type="ARBA" id="ARBA00023002"/>
    </source>
</evidence>
<dbReference type="PANTHER" id="PTHR24320">
    <property type="entry name" value="RETINOL DEHYDROGENASE"/>
    <property type="match status" value="1"/>
</dbReference>
<accession>A0A0U1LM94</accession>
<evidence type="ECO:0000313" key="4">
    <source>
        <dbReference type="EMBL" id="CRG83922.1"/>
    </source>
</evidence>
<keyword evidence="5" id="KW-1185">Reference proteome</keyword>
<dbReference type="InterPro" id="IPR036291">
    <property type="entry name" value="NAD(P)-bd_dom_sf"/>
</dbReference>
<dbReference type="GO" id="GO:0016491">
    <property type="term" value="F:oxidoreductase activity"/>
    <property type="evidence" value="ECO:0007669"/>
    <property type="project" value="UniProtKB-KW"/>
</dbReference>
<dbReference type="STRING" id="28573.A0A0U1LM94"/>
<dbReference type="InterPro" id="IPR002347">
    <property type="entry name" value="SDR_fam"/>
</dbReference>
<keyword evidence="2" id="KW-0521">NADP</keyword>
<reference evidence="4 5" key="1">
    <citation type="submission" date="2015-04" db="EMBL/GenBank/DDBJ databases">
        <authorList>
            <person name="Syromyatnikov M.Y."/>
            <person name="Popov V.N."/>
        </authorList>
    </citation>
    <scope>NUCLEOTIDE SEQUENCE [LARGE SCALE GENOMIC DNA]</scope>
    <source>
        <strain evidence="4">WF-38-12</strain>
    </source>
</reference>
<dbReference type="Proteomes" id="UP000054383">
    <property type="component" value="Unassembled WGS sequence"/>
</dbReference>
<organism evidence="4 5">
    <name type="scientific">Talaromyces islandicus</name>
    <name type="common">Penicillium islandicum</name>
    <dbReference type="NCBI Taxonomy" id="28573"/>
    <lineage>
        <taxon>Eukaryota</taxon>
        <taxon>Fungi</taxon>
        <taxon>Dikarya</taxon>
        <taxon>Ascomycota</taxon>
        <taxon>Pezizomycotina</taxon>
        <taxon>Eurotiomycetes</taxon>
        <taxon>Eurotiomycetidae</taxon>
        <taxon>Eurotiales</taxon>
        <taxon>Trichocomaceae</taxon>
        <taxon>Talaromyces</taxon>
        <taxon>Talaromyces sect. Islandici</taxon>
    </lineage>
</organism>
<dbReference type="Gene3D" id="3.40.50.720">
    <property type="entry name" value="NAD(P)-binding Rossmann-like Domain"/>
    <property type="match status" value="1"/>
</dbReference>
<dbReference type="PRINTS" id="PR00081">
    <property type="entry name" value="GDHRDH"/>
</dbReference>
<sequence length="332" mass="35847">MVSLFSAIFPPAPSFTEKDLPPLTGKVFIITGAASGVGFELAKMLYVAGGRVYVTARSVSRCEGAIGKIKAQTNGKKDEGILKPMILDLADLSTMKSAVDEFLRQETRLDVLVNNAGVMNTPLGSKGKQGHDIEMVTNCVGPYLLTKLLEPILVQTAAQSPLFSVRVVFVVALMQLFAPASAMSFDGGGNPKVLPGDNYMQSKPGDNYMQTKVGGTWLAAEFANRLGSKGILSVSVYPGLMRTELQRNMTVSARVIMKLLFKSPVYGAYSELFAAFSPDLKVENNGGYVLAWGRIAELPKYITDGLKSKSEGGSGEAKIFVEYCKRETIKFQ</sequence>
<keyword evidence="3" id="KW-0560">Oxidoreductase</keyword>
<dbReference type="PANTHER" id="PTHR24320:SF236">
    <property type="entry name" value="SHORT-CHAIN DEHYDROGENASE-RELATED"/>
    <property type="match status" value="1"/>
</dbReference>
<protein>
    <submittedName>
        <fullName evidence="4">Putative oxidoreductase C736,13</fullName>
    </submittedName>
</protein>
<dbReference type="SUPFAM" id="SSF51735">
    <property type="entry name" value="NAD(P)-binding Rossmann-fold domains"/>
    <property type="match status" value="1"/>
</dbReference>
<evidence type="ECO:0000256" key="2">
    <source>
        <dbReference type="ARBA" id="ARBA00022857"/>
    </source>
</evidence>
<dbReference type="Pfam" id="PF00106">
    <property type="entry name" value="adh_short"/>
    <property type="match status" value="1"/>
</dbReference>
<gene>
    <name evidence="4" type="ORF">PISL3812_01278</name>
</gene>
<dbReference type="OMA" id="LEMGTNC"/>
<evidence type="ECO:0000313" key="5">
    <source>
        <dbReference type="Proteomes" id="UP000054383"/>
    </source>
</evidence>
<name>A0A0U1LM94_TALIS</name>
<proteinExistence type="inferred from homology"/>